<evidence type="ECO:0000256" key="1">
    <source>
        <dbReference type="SAM" id="Phobius"/>
    </source>
</evidence>
<keyword evidence="1" id="KW-1133">Transmembrane helix</keyword>
<keyword evidence="3" id="KW-0614">Plasmid</keyword>
<gene>
    <name evidence="3" type="primary">MCYN0032_4</name>
    <name evidence="2" type="synonym">MCYN0032_3</name>
    <name evidence="2" type="ORF">NCTC10142_00943</name>
    <name evidence="3" type="ORF">NCTC10142_00944</name>
</gene>
<dbReference type="Proteomes" id="UP000289506">
    <property type="component" value="Plasmid 18"/>
</dbReference>
<geneLocation type="plasmid" evidence="3 4">
    <name>18</name>
</geneLocation>
<evidence type="ECO:0000313" key="3">
    <source>
        <dbReference type="EMBL" id="VEU65160.1"/>
    </source>
</evidence>
<accession>A0A449AJK2</accession>
<keyword evidence="1" id="KW-0472">Membrane</keyword>
<dbReference type="EMBL" id="LR214991">
    <property type="protein sequence ID" value="VEU65159.1"/>
    <property type="molecule type" value="Genomic_DNA"/>
</dbReference>
<feature type="transmembrane region" description="Helical" evidence="1">
    <location>
        <begin position="108"/>
        <end position="131"/>
    </location>
</feature>
<evidence type="ECO:0000313" key="2">
    <source>
        <dbReference type="EMBL" id="VEU65159.1"/>
    </source>
</evidence>
<organism evidence="3 4">
    <name type="scientific">Mycoplasmopsis cynos</name>
    <dbReference type="NCBI Taxonomy" id="171284"/>
    <lineage>
        <taxon>Bacteria</taxon>
        <taxon>Bacillati</taxon>
        <taxon>Mycoplasmatota</taxon>
        <taxon>Mycoplasmoidales</taxon>
        <taxon>Metamycoplasmataceae</taxon>
        <taxon>Mycoplasmopsis</taxon>
    </lineage>
</organism>
<name>A0A449AJK2_9BACT</name>
<sequence length="134" mass="14897">MLRINPQHNNTNEIPSADLFFKVLMICAINGNAVHELAKIVNIVKNVLDDSKYPLLFAAYSEIHHINKLKNTIHKAKIIVILAMGFIFLSKIIKSVNVNAIIPTKRVLPIMLIIMLGSVFFSIVITATNIAPPV</sequence>
<feature type="transmembrane region" description="Helical" evidence="1">
    <location>
        <begin position="78"/>
        <end position="102"/>
    </location>
</feature>
<reference evidence="3 4" key="1">
    <citation type="submission" date="2019-01" db="EMBL/GenBank/DDBJ databases">
        <authorList>
            <consortium name="Pathogen Informatics"/>
        </authorList>
    </citation>
    <scope>NUCLEOTIDE SEQUENCE [LARGE SCALE GENOMIC DNA]</scope>
    <source>
        <strain evidence="3 4">NCTC10142</strain>
        <plasmid evidence="4">18</plasmid>
    </source>
</reference>
<keyword evidence="1" id="KW-0812">Transmembrane</keyword>
<proteinExistence type="predicted"/>
<evidence type="ECO:0000313" key="4">
    <source>
        <dbReference type="Proteomes" id="UP000289506"/>
    </source>
</evidence>
<protein>
    <submittedName>
        <fullName evidence="3">Uncharacterized protein</fullName>
    </submittedName>
</protein>
<dbReference type="EMBL" id="LR214991">
    <property type="protein sequence ID" value="VEU65160.1"/>
    <property type="molecule type" value="Genomic_DNA"/>
</dbReference>
<dbReference type="AlphaFoldDB" id="A0A449AJK2"/>